<evidence type="ECO:0000313" key="2">
    <source>
        <dbReference type="Proteomes" id="UP000195667"/>
    </source>
</evidence>
<protein>
    <recommendedName>
        <fullName evidence="3">DUF2817 domain-containing protein</fullName>
    </recommendedName>
</protein>
<keyword evidence="2" id="KW-1185">Reference proteome</keyword>
<sequence>MFTINLPVAEIYTGVFPASYVLGRQHWLTQVERLTLPKQRRAYPCEGVGPDGETLITDTVWIGSVDAPNVLVIIAGTHGIEGSTGSAIEIDFLRLLKAGHFILPPYVAVLLIHALTPWGYAWQRRCDEEGVDLNRNAVDFSQSLPENPDYDALRAALFCDDSAERLRLFSEFEAKHGRVAFEKAISGGQYHDPSGPFYGGSKPAHGRLASEELIQHYDLQQRNLAVIDLHSGLGAYGYGEIICDHPPESPATQIAKRWYGDCVTLPALGTSSSVAKTGLQDYIWHSIMNEFSCYITLEFGTYPTDQLFDVLLRDHQLWAQKTNQAAQLAHGQRMRQHFCPNDPAWQEMVLFRARQVFTQALRGLSV</sequence>
<reference evidence="2" key="1">
    <citation type="submission" date="2017-02" db="EMBL/GenBank/DDBJ databases">
        <authorList>
            <person name="Daims H."/>
        </authorList>
    </citation>
    <scope>NUCLEOTIDE SEQUENCE [LARGE SCALE GENOMIC DNA]</scope>
</reference>
<dbReference type="RefSeq" id="WP_087143821.1">
    <property type="nucleotide sequence ID" value="NZ_FUKI01000119.1"/>
</dbReference>
<evidence type="ECO:0008006" key="3">
    <source>
        <dbReference type="Google" id="ProtNLM"/>
    </source>
</evidence>
<gene>
    <name evidence="1" type="ORF">CRENPOLYSF1_430082</name>
</gene>
<dbReference type="AlphaFoldDB" id="A0A1R4HB00"/>
<dbReference type="Pfam" id="PF10994">
    <property type="entry name" value="DUF2817"/>
    <property type="match status" value="1"/>
</dbReference>
<proteinExistence type="predicted"/>
<dbReference type="InterPro" id="IPR021259">
    <property type="entry name" value="DUF2817"/>
</dbReference>
<name>A0A1R4HB00_9GAMM</name>
<organism evidence="1 2">
    <name type="scientific">Crenothrix polyspora</name>
    <dbReference type="NCBI Taxonomy" id="360316"/>
    <lineage>
        <taxon>Bacteria</taxon>
        <taxon>Pseudomonadati</taxon>
        <taxon>Pseudomonadota</taxon>
        <taxon>Gammaproteobacteria</taxon>
        <taxon>Methylococcales</taxon>
        <taxon>Crenotrichaceae</taxon>
        <taxon>Crenothrix</taxon>
    </lineage>
</organism>
<dbReference type="OrthoDB" id="4014363at2"/>
<dbReference type="Gene3D" id="3.40.630.10">
    <property type="entry name" value="Zn peptidases"/>
    <property type="match status" value="1"/>
</dbReference>
<dbReference type="CDD" id="cd06233">
    <property type="entry name" value="M14-like"/>
    <property type="match status" value="1"/>
</dbReference>
<dbReference type="EMBL" id="FUKI01000119">
    <property type="protein sequence ID" value="SJM93403.1"/>
    <property type="molecule type" value="Genomic_DNA"/>
</dbReference>
<evidence type="ECO:0000313" key="1">
    <source>
        <dbReference type="EMBL" id="SJM93403.1"/>
    </source>
</evidence>
<accession>A0A1R4HB00</accession>
<dbReference type="Proteomes" id="UP000195667">
    <property type="component" value="Unassembled WGS sequence"/>
</dbReference>
<dbReference type="SUPFAM" id="SSF53187">
    <property type="entry name" value="Zn-dependent exopeptidases"/>
    <property type="match status" value="1"/>
</dbReference>